<evidence type="ECO:0000313" key="2">
    <source>
        <dbReference type="EMBL" id="SPQ20739.1"/>
    </source>
</evidence>
<keyword evidence="1" id="KW-1133">Transmembrane helix</keyword>
<keyword evidence="1" id="KW-0472">Membrane</keyword>
<dbReference type="AlphaFoldDB" id="A0A3S4F013"/>
<name>A0A3S4F013_9PEZI</name>
<evidence type="ECO:0000256" key="1">
    <source>
        <dbReference type="SAM" id="Phobius"/>
    </source>
</evidence>
<sequence length="110" mass="11847">MATESSATPSKLRGRFNTFLNLLNTCFILGIFVALIVLVTDIRKLTADTNKGHPDWRGGPVLTVDVRSVYDVVANAPVQTNAAGQYVTQTVVAIVTQTGNDVLEVTGRLE</sequence>
<protein>
    <submittedName>
        <fullName evidence="2">2cbc562e-a5eb-4e9e-8dd3-1ecf6aa99be9</fullName>
    </submittedName>
</protein>
<keyword evidence="1" id="KW-0812">Transmembrane</keyword>
<accession>A0A3S4F013</accession>
<organism evidence="2 3">
    <name type="scientific">Thermothielavioides terrestris</name>
    <dbReference type="NCBI Taxonomy" id="2587410"/>
    <lineage>
        <taxon>Eukaryota</taxon>
        <taxon>Fungi</taxon>
        <taxon>Dikarya</taxon>
        <taxon>Ascomycota</taxon>
        <taxon>Pezizomycotina</taxon>
        <taxon>Sordariomycetes</taxon>
        <taxon>Sordariomycetidae</taxon>
        <taxon>Sordariales</taxon>
        <taxon>Chaetomiaceae</taxon>
        <taxon>Thermothielavioides</taxon>
    </lineage>
</organism>
<proteinExistence type="predicted"/>
<feature type="transmembrane region" description="Helical" evidence="1">
    <location>
        <begin position="20"/>
        <end position="39"/>
    </location>
</feature>
<dbReference type="Proteomes" id="UP000289323">
    <property type="component" value="Unassembled WGS sequence"/>
</dbReference>
<gene>
    <name evidence="2" type="ORF">TT172_LOCUS3158</name>
</gene>
<reference evidence="2 3" key="1">
    <citation type="submission" date="2018-04" db="EMBL/GenBank/DDBJ databases">
        <authorList>
            <person name="Huttner S."/>
            <person name="Dainat J."/>
        </authorList>
    </citation>
    <scope>NUCLEOTIDE SEQUENCE [LARGE SCALE GENOMIC DNA]</scope>
</reference>
<dbReference type="EMBL" id="OUUZ01000006">
    <property type="protein sequence ID" value="SPQ20739.1"/>
    <property type="molecule type" value="Genomic_DNA"/>
</dbReference>
<evidence type="ECO:0000313" key="3">
    <source>
        <dbReference type="Proteomes" id="UP000289323"/>
    </source>
</evidence>